<reference evidence="1 2" key="1">
    <citation type="submission" date="2018-04" db="EMBL/GenBank/DDBJ databases">
        <title>WGS assembly of Panicum hallii var. hallii HAL2.</title>
        <authorList>
            <person name="Lovell J."/>
            <person name="Jenkins J."/>
            <person name="Lowry D."/>
            <person name="Mamidi S."/>
            <person name="Sreedasyam A."/>
            <person name="Weng X."/>
            <person name="Barry K."/>
            <person name="Bonette J."/>
            <person name="Campitelli B."/>
            <person name="Daum C."/>
            <person name="Gordon S."/>
            <person name="Gould B."/>
            <person name="Lipzen A."/>
            <person name="MacQueen A."/>
            <person name="Palacio-Mejia J."/>
            <person name="Plott C."/>
            <person name="Shakirov E."/>
            <person name="Shu S."/>
            <person name="Yoshinaga Y."/>
            <person name="Zane M."/>
            <person name="Rokhsar D."/>
            <person name="Grimwood J."/>
            <person name="Schmutz J."/>
            <person name="Juenger T."/>
        </authorList>
    </citation>
    <scope>NUCLEOTIDE SEQUENCE [LARGE SCALE GENOMIC DNA]</scope>
    <source>
        <strain evidence="2">cv. HAL2</strain>
    </source>
</reference>
<keyword evidence="2" id="KW-1185">Reference proteome</keyword>
<dbReference type="STRING" id="1504633.A0A2T7ER44"/>
<evidence type="ECO:0000313" key="2">
    <source>
        <dbReference type="Proteomes" id="UP000244336"/>
    </source>
</evidence>
<name>A0A2T7ER44_9POAL</name>
<dbReference type="EMBL" id="CM009750">
    <property type="protein sequence ID" value="PUZ70300.1"/>
    <property type="molecule type" value="Genomic_DNA"/>
</dbReference>
<sequence>MVALRPTIGEAVRMLEGDMDVPELPNRPLPYGHSVMFQRSRKQFQRLTSLALSGPLALFMGTCSWDEPGKFCGLIAKSS</sequence>
<accession>A0A2T7ER44</accession>
<protein>
    <submittedName>
        <fullName evidence="1">Uncharacterized protein</fullName>
    </submittedName>
</protein>
<evidence type="ECO:0000313" key="1">
    <source>
        <dbReference type="EMBL" id="PUZ70300.1"/>
    </source>
</evidence>
<dbReference type="Gramene" id="PUZ70300">
    <property type="protein sequence ID" value="PUZ70300"/>
    <property type="gene ID" value="GQ55_2G217000"/>
</dbReference>
<dbReference type="Proteomes" id="UP000244336">
    <property type="component" value="Chromosome 2"/>
</dbReference>
<dbReference type="OrthoDB" id="122279at2759"/>
<dbReference type="AlphaFoldDB" id="A0A2T7ER44"/>
<proteinExistence type="predicted"/>
<gene>
    <name evidence="1" type="ORF">GQ55_2G217000</name>
</gene>
<organism evidence="1 2">
    <name type="scientific">Panicum hallii var. hallii</name>
    <dbReference type="NCBI Taxonomy" id="1504633"/>
    <lineage>
        <taxon>Eukaryota</taxon>
        <taxon>Viridiplantae</taxon>
        <taxon>Streptophyta</taxon>
        <taxon>Embryophyta</taxon>
        <taxon>Tracheophyta</taxon>
        <taxon>Spermatophyta</taxon>
        <taxon>Magnoliopsida</taxon>
        <taxon>Liliopsida</taxon>
        <taxon>Poales</taxon>
        <taxon>Poaceae</taxon>
        <taxon>PACMAD clade</taxon>
        <taxon>Panicoideae</taxon>
        <taxon>Panicodae</taxon>
        <taxon>Paniceae</taxon>
        <taxon>Panicinae</taxon>
        <taxon>Panicum</taxon>
        <taxon>Panicum sect. Panicum</taxon>
    </lineage>
</organism>